<dbReference type="STRING" id="218851.A0A2G5CCL0"/>
<dbReference type="InParanoid" id="A0A2G5CCL0"/>
<evidence type="ECO:0000313" key="1">
    <source>
        <dbReference type="EMBL" id="PIA29028.1"/>
    </source>
</evidence>
<dbReference type="OrthoDB" id="1657745at2759"/>
<dbReference type="Proteomes" id="UP000230069">
    <property type="component" value="Unassembled WGS sequence"/>
</dbReference>
<gene>
    <name evidence="1" type="ORF">AQUCO_06400079v1</name>
</gene>
<reference evidence="1 2" key="1">
    <citation type="submission" date="2017-09" db="EMBL/GenBank/DDBJ databases">
        <title>WGS assembly of Aquilegia coerulea Goldsmith.</title>
        <authorList>
            <person name="Hodges S."/>
            <person name="Kramer E."/>
            <person name="Nordborg M."/>
            <person name="Tomkins J."/>
            <person name="Borevitz J."/>
            <person name="Derieg N."/>
            <person name="Yan J."/>
            <person name="Mihaltcheva S."/>
            <person name="Hayes R.D."/>
            <person name="Rokhsar D."/>
        </authorList>
    </citation>
    <scope>NUCLEOTIDE SEQUENCE [LARGE SCALE GENOMIC DNA]</scope>
    <source>
        <strain evidence="2">cv. Goldsmith</strain>
    </source>
</reference>
<organism evidence="1 2">
    <name type="scientific">Aquilegia coerulea</name>
    <name type="common">Rocky mountain columbine</name>
    <dbReference type="NCBI Taxonomy" id="218851"/>
    <lineage>
        <taxon>Eukaryota</taxon>
        <taxon>Viridiplantae</taxon>
        <taxon>Streptophyta</taxon>
        <taxon>Embryophyta</taxon>
        <taxon>Tracheophyta</taxon>
        <taxon>Spermatophyta</taxon>
        <taxon>Magnoliopsida</taxon>
        <taxon>Ranunculales</taxon>
        <taxon>Ranunculaceae</taxon>
        <taxon>Thalictroideae</taxon>
        <taxon>Aquilegia</taxon>
    </lineage>
</organism>
<dbReference type="EMBL" id="KZ305081">
    <property type="protein sequence ID" value="PIA29028.1"/>
    <property type="molecule type" value="Genomic_DNA"/>
</dbReference>
<keyword evidence="2" id="KW-1185">Reference proteome</keyword>
<proteinExistence type="predicted"/>
<protein>
    <submittedName>
        <fullName evidence="1">Uncharacterized protein</fullName>
    </submittedName>
</protein>
<accession>A0A2G5CCL0</accession>
<dbReference type="AlphaFoldDB" id="A0A2G5CCL0"/>
<sequence>MERRRFNWMLSKEELEHRRRLSKSLEGIGHIGIGNTNGVDSDSSNNVDHLFGVSDIQNLIFDVLVRDNSNGENYSIYFDIENMIFEIEDDRSFLNELKSFFF</sequence>
<name>A0A2G5CCL0_AQUCA</name>
<evidence type="ECO:0000313" key="2">
    <source>
        <dbReference type="Proteomes" id="UP000230069"/>
    </source>
</evidence>